<comment type="caution">
    <text evidence="2">The sequence shown here is derived from an EMBL/GenBank/DDBJ whole genome shotgun (WGS) entry which is preliminary data.</text>
</comment>
<keyword evidence="3" id="KW-1185">Reference proteome</keyword>
<dbReference type="RefSeq" id="WP_344236742.1">
    <property type="nucleotide sequence ID" value="NZ_BAAAHH010000002.1"/>
</dbReference>
<dbReference type="InterPro" id="IPR050583">
    <property type="entry name" value="Mycobacterial_A85_antigen"/>
</dbReference>
<reference evidence="2 3" key="1">
    <citation type="journal article" date="2019" name="Int. J. Syst. Evol. Microbiol.">
        <title>The Global Catalogue of Microorganisms (GCM) 10K type strain sequencing project: providing services to taxonomists for standard genome sequencing and annotation.</title>
        <authorList>
            <consortium name="The Broad Institute Genomics Platform"/>
            <consortium name="The Broad Institute Genome Sequencing Center for Infectious Disease"/>
            <person name="Wu L."/>
            <person name="Ma J."/>
        </authorList>
    </citation>
    <scope>NUCLEOTIDE SEQUENCE [LARGE SCALE GENOMIC DNA]</scope>
    <source>
        <strain evidence="2 3">JCM 10696</strain>
    </source>
</reference>
<dbReference type="InterPro" id="IPR000801">
    <property type="entry name" value="Esterase-like"/>
</dbReference>
<protein>
    <submittedName>
        <fullName evidence="2">Alpha/beta hydrolase family protein</fullName>
    </submittedName>
</protein>
<dbReference type="Pfam" id="PF00756">
    <property type="entry name" value="Esterase"/>
    <property type="match status" value="1"/>
</dbReference>
<dbReference type="PANTHER" id="PTHR48098">
    <property type="entry name" value="ENTEROCHELIN ESTERASE-RELATED"/>
    <property type="match status" value="1"/>
</dbReference>
<keyword evidence="2" id="KW-0378">Hydrolase</keyword>
<name>A0ABN1QA54_9ACTN</name>
<dbReference type="Proteomes" id="UP001500665">
    <property type="component" value="Unassembled WGS sequence"/>
</dbReference>
<dbReference type="InterPro" id="IPR029058">
    <property type="entry name" value="AB_hydrolase_fold"/>
</dbReference>
<dbReference type="Gene3D" id="3.40.50.1820">
    <property type="entry name" value="alpha/beta hydrolase"/>
    <property type="match status" value="1"/>
</dbReference>
<gene>
    <name evidence="2" type="ORF">GCM10009550_07740</name>
</gene>
<organism evidence="2 3">
    <name type="scientific">Actinocorallia libanotica</name>
    <dbReference type="NCBI Taxonomy" id="46162"/>
    <lineage>
        <taxon>Bacteria</taxon>
        <taxon>Bacillati</taxon>
        <taxon>Actinomycetota</taxon>
        <taxon>Actinomycetes</taxon>
        <taxon>Streptosporangiales</taxon>
        <taxon>Thermomonosporaceae</taxon>
        <taxon>Actinocorallia</taxon>
    </lineage>
</organism>
<proteinExistence type="predicted"/>
<evidence type="ECO:0000256" key="1">
    <source>
        <dbReference type="SAM" id="SignalP"/>
    </source>
</evidence>
<dbReference type="GO" id="GO:0016787">
    <property type="term" value="F:hydrolase activity"/>
    <property type="evidence" value="ECO:0007669"/>
    <property type="project" value="UniProtKB-KW"/>
</dbReference>
<evidence type="ECO:0000313" key="2">
    <source>
        <dbReference type="EMBL" id="GAA0939303.1"/>
    </source>
</evidence>
<feature type="chain" id="PRO_5045313899" evidence="1">
    <location>
        <begin position="29"/>
        <end position="354"/>
    </location>
</feature>
<evidence type="ECO:0000313" key="3">
    <source>
        <dbReference type="Proteomes" id="UP001500665"/>
    </source>
</evidence>
<keyword evidence="1" id="KW-0732">Signal</keyword>
<feature type="signal peptide" evidence="1">
    <location>
        <begin position="1"/>
        <end position="28"/>
    </location>
</feature>
<sequence length="354" mass="38158">MKLRKFGQLVTGVMLATVLGLPAAPAVAEPGPAAAGPAAADSGAKITDERWVDDRTVDVTIDTPGVTSMDPQARILVPKGWSKDATRTWPVLYVLSGGPDTYTIWSEKTDIEETALGDDVIVVMPDSGKGGGFVDWYNGGKGGNPKWEAFHTRELSQLVERNFRGSTTRAIMGLSSGGSGALMYATRNPGFYKYVASYSGIAHITKPGIPTIMLLSDVIDGATENPDPYGKLGDPLWDRWNWLEHDPYVNAGNLRGTGVYLSSGTTGLIGQLDLGLKEVIDEKEGDLTEVAKAYAAGSISEKVIGMTNEDLAARLKAMNIPTTVHLYGDGLHSWPWWNREYKLAWPMIMKALGV</sequence>
<dbReference type="SUPFAM" id="SSF53474">
    <property type="entry name" value="alpha/beta-Hydrolases"/>
    <property type="match status" value="1"/>
</dbReference>
<dbReference type="PANTHER" id="PTHR48098:SF1">
    <property type="entry name" value="DIACYLGLYCEROL ACYLTRANSFERASE_MYCOLYLTRANSFERASE AG85A"/>
    <property type="match status" value="1"/>
</dbReference>
<accession>A0ABN1QA54</accession>
<dbReference type="EMBL" id="BAAAHH010000002">
    <property type="protein sequence ID" value="GAA0939303.1"/>
    <property type="molecule type" value="Genomic_DNA"/>
</dbReference>